<dbReference type="PANTHER" id="PTHR12618">
    <property type="entry name" value="PHD AND RING FINGER DOMAIN-CONTAINING PROTEIN 1"/>
    <property type="match status" value="1"/>
</dbReference>
<feature type="compositionally biased region" description="Basic and acidic residues" evidence="5">
    <location>
        <begin position="1080"/>
        <end position="1092"/>
    </location>
</feature>
<feature type="region of interest" description="Disordered" evidence="5">
    <location>
        <begin position="1819"/>
        <end position="1883"/>
    </location>
</feature>
<feature type="compositionally biased region" description="Low complexity" evidence="5">
    <location>
        <begin position="135"/>
        <end position="149"/>
    </location>
</feature>
<dbReference type="CDD" id="cd15536">
    <property type="entry name" value="PHD_PHRF1"/>
    <property type="match status" value="1"/>
</dbReference>
<feature type="compositionally biased region" description="Low complexity" evidence="5">
    <location>
        <begin position="1671"/>
        <end position="1712"/>
    </location>
</feature>
<feature type="region of interest" description="Disordered" evidence="5">
    <location>
        <begin position="1060"/>
        <end position="1218"/>
    </location>
</feature>
<keyword evidence="2 4" id="KW-0863">Zinc-finger</keyword>
<dbReference type="InterPro" id="IPR001841">
    <property type="entry name" value="Znf_RING"/>
</dbReference>
<evidence type="ECO:0000256" key="2">
    <source>
        <dbReference type="ARBA" id="ARBA00022771"/>
    </source>
</evidence>
<feature type="compositionally biased region" description="Polar residues" evidence="5">
    <location>
        <begin position="2287"/>
        <end position="2311"/>
    </location>
</feature>
<evidence type="ECO:0000256" key="3">
    <source>
        <dbReference type="ARBA" id="ARBA00022833"/>
    </source>
</evidence>
<feature type="compositionally biased region" description="Basic and acidic residues" evidence="5">
    <location>
        <begin position="1147"/>
        <end position="1179"/>
    </location>
</feature>
<feature type="compositionally biased region" description="Polar residues" evidence="5">
    <location>
        <begin position="2118"/>
        <end position="2155"/>
    </location>
</feature>
<dbReference type="SUPFAM" id="SSF57850">
    <property type="entry name" value="RING/U-box"/>
    <property type="match status" value="1"/>
</dbReference>
<organism evidence="8">
    <name type="scientific">Timema monikensis</name>
    <dbReference type="NCBI Taxonomy" id="170555"/>
    <lineage>
        <taxon>Eukaryota</taxon>
        <taxon>Metazoa</taxon>
        <taxon>Ecdysozoa</taxon>
        <taxon>Arthropoda</taxon>
        <taxon>Hexapoda</taxon>
        <taxon>Insecta</taxon>
        <taxon>Pterygota</taxon>
        <taxon>Neoptera</taxon>
        <taxon>Polyneoptera</taxon>
        <taxon>Phasmatodea</taxon>
        <taxon>Timematodea</taxon>
        <taxon>Timematoidea</taxon>
        <taxon>Timematidae</taxon>
        <taxon>Timema</taxon>
    </lineage>
</organism>
<feature type="compositionally biased region" description="Acidic residues" evidence="5">
    <location>
        <begin position="423"/>
        <end position="433"/>
    </location>
</feature>
<dbReference type="Pfam" id="PF00628">
    <property type="entry name" value="PHD"/>
    <property type="match status" value="1"/>
</dbReference>
<gene>
    <name evidence="8" type="ORF">TMSB3V08_LOCUS2979</name>
</gene>
<keyword evidence="1" id="KW-0479">Metal-binding</keyword>
<dbReference type="CDD" id="cd16635">
    <property type="entry name" value="mRING-HC-C3HC3D_PHRF1"/>
    <property type="match status" value="1"/>
</dbReference>
<evidence type="ECO:0000259" key="7">
    <source>
        <dbReference type="PROSITE" id="PS50089"/>
    </source>
</evidence>
<feature type="compositionally biased region" description="Low complexity" evidence="5">
    <location>
        <begin position="2180"/>
        <end position="2193"/>
    </location>
</feature>
<sequence>MSGSSDYEDVSRFNRRRKRGAQQIEVTSTSSNDSDSYIEKRVKRSRALRVMSDDDSSDSDLPLGVRLRKKKVSRLVSDETSTSEETSSSEEDDGEGDASYEDGTDDEGSAQESDWLSEEEQKKPVPAKPCTGAGSSKPVLSSDSDSSDGQSDKCPICLRSFGQQEIATPESCDHNFCTECLQEWAKNVNTCPVDRQKFTLILVRKQLNGKVVRRISVETRRPDEGDLVIEEDPTFCEICGRHDREDRMLLCDACDLGYHLECLDPPLEHVPVFEWYCSDCVAIHPLLNSASRVNRDERLLEISDERPGTDRGTFGRPVQERLLPRTRQAERVTTAVRTRRQQAEGQLNTDAATQPSTSSGFDSLDVDSNTSAPTRRRTATTLRKPTTRRRRVTTRRKKRKRKTTTRKRPTTRKKLKTVKNSDGEEYSEEEEDDVVPKKRRKRRKRRKIRRKKRKIGVRRRPRTARVIAPLSAKGRIAEHLGMRAPRRPGQTIPDVSRVPVTSSNIDFQRSRAGIPTLHLFGLRDQLDYFSSGSDNEAREEPGAGVSVVSRPRTSAARLERTLSSRKLLATPTLPHETSSIPSTPCDLVSSILDSLSVWHSKNTKVTINRDGSLQVKSDLNNKIPDSNGCASSSGNNNGDNSSIVRTNDPLLKIVSSDSRINVGDSSSDPSGLAAQTPMFPGRGSSGTARPPASSGLGQFGGSRYSGNTSFQGYQGGGRPFSSSSSFDSRGNRAGYLNYLNNGPPPPPPLPFRGGPVRFRMMAPRFPLRRPLLPPPRGLLHQQIPPTTLEAFDVDDEDEDDFTTSREPQPAKTTKQEEEEVDIYSDIEVGGGAQEGGSEPDEEGKPYEALPPPPSPPAILMGFGEHSDDEPGSDSELVIDDNVLCASPQETREPSKRNIPESEIYDPANPSYDSDDEEVKSVSFDNKLIINEDIPLPPLAPPYVVSKDQTKLSKSIADSSKTNIISLCSPSYGSDSNSETETYPTTAALAKKNVSSSVIGSTFHVDLTLQNSSEDEVDEAECPNFSIYSAASMDIARHTSTEQDEEHSEKTDGIALEDIPEPMSCQENNNLQTETIVSPRKLQEKEETFHSPVEEDASMSPKADTDDQIENDNLFSPKKDFKLVEEPGRNTQDEEEAIMNKNIELEIEVNKEDKEVEETLKYSEDKDKVSGEDKEAKDKDDENMEDKEESVDNISKNLGGHDKSPLSKEEKSPSNDCDGIVLEKDCEKLDDSGNQSLVEQIFGSDDNESLVGGATSAVSAATLENNPQLATPTGLEGLETETISETEEAINFGDDISPDETAFLTMEEDGEIPSYKKKKKKKSRKTSDGLVEKLSSGKDQDPIDYEEGEIVDDVQRKDKKSSENKDKSKHDKETRKVGDENVDITKPKSSEEKEKKKKKRASDKSRQLKENVVLSSSENKDKAKDKSSKKEEQVDISWKKPSKSTKDRNYRDKGKVDSSPTKGKDSSKRVNDPKESSSKKDKKKKEKRKDMERYDVRKVVSDKKRKRRDEFGRDLASRDRSFTRSRSRSRARSNDRLRNRSRSVNRSRGRSPVRARVRSRSRSRTRSRSRQRNRSRSRSRNKTIKKSKERIRRSRSREKVRGRLSRERSRSRPKRSRSRSLSRSITRTRIRSRTRTPVRSKDRKDRTREQTISVRRERGRDRRSWSHTWTPSVSRSRTRSGSRSMSYSSYSQSCSPSVRHFNPRSYSRSFSRSWSRERHERIPLINKKTGNISKAAKKLTVIVSNNKDDDRQRKKDKKRKDSKKTKDLVGEKKKKRKEKSPAPSKEVFTSGDNILVSVNFNKSNKNTVGKDPITAAAVSTINKETSKRKHDGTFDGEPPKRKKDKVNKDKSPRLKAPAVGVDGKPSSEKKKGKKLLKPSPRIAAMMNRKPVAIIDLDQSPFHEQTPSPTDLIVLSDSEDDAITKEQDIREVMNDIMINRRGASPPQNKPGMTSSVTSAPRTPELQSPPMMNYLVTSTGPKTPPEPQVKFSIAPSKPQLRSINNPLGEEDEEMMNEQAAIDRLDQRIAEELGRGLVEIGHKGPNTPPEPRGPSTPRSPDVYDPFDPTKSGTPSPAGVEDELPSPDKDIMQQTGPQELELDDQPSKSLEPHSITPDPEPTEQIQEETNQSPNKPESVHLQSPSLLADTSHSQTAQSEVEISVLVDSSEEKLKQKISLAPPPVSSEESISPQQQKSQVTPVKQPQQLFPSVTVKQIPQATSTPSHTSGVMPGFPTLTPSNIISMLKSQTPSVGRVNLFNQPPSHHHLLGSPVVSQRSANISKSTLEKKSSQSRPTVQNGDQTQHSSKPPQETSTDVVDMDLESPYSPASSEGDDLFEPPPELSKSAPATYRSQGSKNKLSLPLPTALHKSPSKPTQDKFDSIFGVSPLRLNKSTNKASGRQLKSFHGGKTKQKAGKSGGKKEIAIKMDEDQLQILEELPSSAVELQVKDKFLKKLNRQERVVEEVKLSLKPHYTKKHITKEEYKDILRRSVPKICHNKSGEINPVKISSLVEAYVKKYRYIKKKNSSSKTTGGAKPKL</sequence>
<dbReference type="InterPro" id="IPR011011">
    <property type="entry name" value="Znf_FYVE_PHD"/>
</dbReference>
<feature type="compositionally biased region" description="Acidic residues" evidence="5">
    <location>
        <begin position="87"/>
        <end position="109"/>
    </location>
</feature>
<feature type="compositionally biased region" description="Polar residues" evidence="5">
    <location>
        <begin position="657"/>
        <end position="669"/>
    </location>
</feature>
<feature type="compositionally biased region" description="Acidic residues" evidence="5">
    <location>
        <begin position="1180"/>
        <end position="1190"/>
    </location>
</feature>
<feature type="compositionally biased region" description="Basic residues" evidence="5">
    <location>
        <begin position="1314"/>
        <end position="1323"/>
    </location>
</feature>
<name>A0A7R9HKF3_9NEOP</name>
<feature type="compositionally biased region" description="Polar residues" evidence="5">
    <location>
        <begin position="1948"/>
        <end position="1958"/>
    </location>
</feature>
<dbReference type="Pfam" id="PF13639">
    <property type="entry name" value="zf-RING_2"/>
    <property type="match status" value="1"/>
</dbReference>
<feature type="region of interest" description="Disordered" evidence="5">
    <location>
        <begin position="1"/>
        <end position="149"/>
    </location>
</feature>
<dbReference type="InterPro" id="IPR017907">
    <property type="entry name" value="Znf_RING_CS"/>
</dbReference>
<feature type="region of interest" description="Disordered" evidence="5">
    <location>
        <begin position="2249"/>
        <end position="2376"/>
    </location>
</feature>
<feature type="compositionally biased region" description="Basic residues" evidence="5">
    <location>
        <begin position="437"/>
        <end position="460"/>
    </location>
</feature>
<dbReference type="InterPro" id="IPR019787">
    <property type="entry name" value="Znf_PHD-finger"/>
</dbReference>
<feature type="region of interest" description="Disordered" evidence="5">
    <location>
        <begin position="616"/>
        <end position="644"/>
    </location>
</feature>
<feature type="compositionally biased region" description="Low complexity" evidence="5">
    <location>
        <begin position="719"/>
        <end position="741"/>
    </location>
</feature>
<dbReference type="InterPro" id="IPR013083">
    <property type="entry name" value="Znf_RING/FYVE/PHD"/>
</dbReference>
<feature type="compositionally biased region" description="Polar residues" evidence="5">
    <location>
        <begin position="2268"/>
        <end position="2279"/>
    </location>
</feature>
<dbReference type="InterPro" id="IPR019786">
    <property type="entry name" value="Zinc_finger_PHD-type_CS"/>
</dbReference>
<feature type="region of interest" description="Disordered" evidence="5">
    <location>
        <begin position="1937"/>
        <end position="2014"/>
    </location>
</feature>
<dbReference type="EMBL" id="OB793105">
    <property type="protein sequence ID" value="CAD7426083.1"/>
    <property type="molecule type" value="Genomic_DNA"/>
</dbReference>
<feature type="compositionally biased region" description="Basic and acidic residues" evidence="5">
    <location>
        <begin position="889"/>
        <end position="899"/>
    </location>
</feature>
<accession>A0A7R9HKF3</accession>
<protein>
    <recommendedName>
        <fullName evidence="9">PHD and RING finger domain-containing protein 1</fullName>
    </recommendedName>
</protein>
<feature type="compositionally biased region" description="Basic residues" evidence="5">
    <location>
        <begin position="1753"/>
        <end position="1762"/>
    </location>
</feature>
<feature type="compositionally biased region" description="Acidic residues" evidence="5">
    <location>
        <begin position="866"/>
        <end position="878"/>
    </location>
</feature>
<feature type="region of interest" description="Disordered" evidence="5">
    <location>
        <begin position="1288"/>
        <end position="1717"/>
    </location>
</feature>
<evidence type="ECO:0000313" key="8">
    <source>
        <dbReference type="EMBL" id="CAD7426083.1"/>
    </source>
</evidence>
<reference evidence="8" key="1">
    <citation type="submission" date="2020-11" db="EMBL/GenBank/DDBJ databases">
        <authorList>
            <person name="Tran Van P."/>
        </authorList>
    </citation>
    <scope>NUCLEOTIDE SEQUENCE</scope>
</reference>
<dbReference type="PROSITE" id="PS50016">
    <property type="entry name" value="ZF_PHD_2"/>
    <property type="match status" value="1"/>
</dbReference>
<feature type="compositionally biased region" description="Polar residues" evidence="5">
    <location>
        <begin position="2249"/>
        <end position="2258"/>
    </location>
</feature>
<feature type="compositionally biased region" description="Acidic residues" evidence="5">
    <location>
        <begin position="1341"/>
        <end position="1351"/>
    </location>
</feature>
<feature type="region of interest" description="Disordered" evidence="5">
    <location>
        <begin position="1742"/>
        <end position="1786"/>
    </location>
</feature>
<dbReference type="InterPro" id="IPR001965">
    <property type="entry name" value="Znf_PHD"/>
</dbReference>
<feature type="compositionally biased region" description="Low complexity" evidence="5">
    <location>
        <begin position="626"/>
        <end position="642"/>
    </location>
</feature>
<feature type="compositionally biased region" description="Basic and acidic residues" evidence="5">
    <location>
        <begin position="1487"/>
        <end position="1521"/>
    </location>
</feature>
<dbReference type="Gene3D" id="2.30.30.1150">
    <property type="match status" value="1"/>
</dbReference>
<dbReference type="SMART" id="SM00184">
    <property type="entry name" value="RING"/>
    <property type="match status" value="1"/>
</dbReference>
<feature type="region of interest" description="Disordered" evidence="5">
    <location>
        <begin position="2029"/>
        <end position="2206"/>
    </location>
</feature>
<feature type="compositionally biased region" description="Basic and acidic residues" evidence="5">
    <location>
        <begin position="1443"/>
        <end position="1478"/>
    </location>
</feature>
<dbReference type="Gene3D" id="3.30.40.10">
    <property type="entry name" value="Zinc/RING finger domain, C3HC4 (zinc finger)"/>
    <property type="match status" value="1"/>
</dbReference>
<feature type="compositionally biased region" description="Basic residues" evidence="5">
    <location>
        <begin position="1610"/>
        <end position="1637"/>
    </location>
</feature>
<dbReference type="SUPFAM" id="SSF57903">
    <property type="entry name" value="FYVE/PHD zinc finger"/>
    <property type="match status" value="1"/>
</dbReference>
<dbReference type="Pfam" id="PF23030">
    <property type="entry name" value="SCAF11-like_C"/>
    <property type="match status" value="1"/>
</dbReference>
<feature type="region of interest" description="Disordered" evidence="5">
    <location>
        <begin position="769"/>
        <end position="918"/>
    </location>
</feature>
<evidence type="ECO:0000256" key="4">
    <source>
        <dbReference type="PROSITE-ProRule" id="PRU00175"/>
    </source>
</evidence>
<feature type="compositionally biased region" description="Polar residues" evidence="5">
    <location>
        <begin position="2194"/>
        <end position="2206"/>
    </location>
</feature>
<feature type="region of interest" description="Disordered" evidence="5">
    <location>
        <begin position="531"/>
        <end position="552"/>
    </location>
</feature>
<evidence type="ECO:0008006" key="9">
    <source>
        <dbReference type="Google" id="ProtNLM"/>
    </source>
</evidence>
<dbReference type="GO" id="GO:0008270">
    <property type="term" value="F:zinc ion binding"/>
    <property type="evidence" value="ECO:0007669"/>
    <property type="project" value="UniProtKB-KW"/>
</dbReference>
<feature type="compositionally biased region" description="Polar residues" evidence="5">
    <location>
        <begin position="1064"/>
        <end position="1075"/>
    </location>
</feature>
<feature type="compositionally biased region" description="Basic residues" evidence="5">
    <location>
        <begin position="385"/>
        <end position="417"/>
    </location>
</feature>
<feature type="region of interest" description="Disordered" evidence="5">
    <location>
        <begin position="1897"/>
        <end position="1917"/>
    </location>
</feature>
<dbReference type="PROSITE" id="PS01359">
    <property type="entry name" value="ZF_PHD_1"/>
    <property type="match status" value="1"/>
</dbReference>
<evidence type="ECO:0000259" key="6">
    <source>
        <dbReference type="PROSITE" id="PS50016"/>
    </source>
</evidence>
<feature type="compositionally biased region" description="Basic and acidic residues" evidence="5">
    <location>
        <begin position="1417"/>
        <end position="1432"/>
    </location>
</feature>
<feature type="compositionally biased region" description="Basic and acidic residues" evidence="5">
    <location>
        <begin position="1116"/>
        <end position="1131"/>
    </location>
</feature>
<feature type="compositionally biased region" description="Acidic residues" evidence="5">
    <location>
        <begin position="791"/>
        <end position="801"/>
    </location>
</feature>
<feature type="domain" description="RING-type" evidence="7">
    <location>
        <begin position="154"/>
        <end position="195"/>
    </location>
</feature>
<dbReference type="InterPro" id="IPR047157">
    <property type="entry name" value="PHRF1/Atg35"/>
</dbReference>
<feature type="compositionally biased region" description="Basic and acidic residues" evidence="5">
    <location>
        <begin position="1198"/>
        <end position="1212"/>
    </location>
</feature>
<feature type="domain" description="PHD-type" evidence="6">
    <location>
        <begin position="233"/>
        <end position="283"/>
    </location>
</feature>
<feature type="region of interest" description="Disordered" evidence="5">
    <location>
        <begin position="2388"/>
        <end position="2417"/>
    </location>
</feature>
<feature type="region of interest" description="Disordered" evidence="5">
    <location>
        <begin position="303"/>
        <end position="460"/>
    </location>
</feature>
<dbReference type="InterPro" id="IPR057031">
    <property type="entry name" value="SFR19-like_C"/>
</dbReference>
<dbReference type="PANTHER" id="PTHR12618:SF20">
    <property type="entry name" value="PHD AND RING FINGER DOMAIN-CONTAINING PROTEIN 1"/>
    <property type="match status" value="1"/>
</dbReference>
<evidence type="ECO:0000256" key="1">
    <source>
        <dbReference type="ARBA" id="ARBA00022723"/>
    </source>
</evidence>
<feature type="compositionally biased region" description="Polar residues" evidence="5">
    <location>
        <begin position="345"/>
        <end position="371"/>
    </location>
</feature>
<feature type="compositionally biased region" description="Basic and acidic residues" evidence="5">
    <location>
        <begin position="1596"/>
        <end position="1609"/>
    </location>
</feature>
<feature type="compositionally biased region" description="Basic residues" evidence="5">
    <location>
        <begin position="1538"/>
        <end position="1595"/>
    </location>
</feature>
<feature type="compositionally biased region" description="Basic and acidic residues" evidence="5">
    <location>
        <begin position="1352"/>
        <end position="1393"/>
    </location>
</feature>
<dbReference type="SMART" id="SM00249">
    <property type="entry name" value="PHD"/>
    <property type="match status" value="1"/>
</dbReference>
<feature type="region of interest" description="Disordered" evidence="5">
    <location>
        <begin position="657"/>
        <end position="755"/>
    </location>
</feature>
<proteinExistence type="predicted"/>
<feature type="compositionally biased region" description="Basic and acidic residues" evidence="5">
    <location>
        <begin position="318"/>
        <end position="330"/>
    </location>
</feature>
<evidence type="ECO:0000256" key="5">
    <source>
        <dbReference type="SAM" id="MobiDB-lite"/>
    </source>
</evidence>
<feature type="compositionally biased region" description="Polar residues" evidence="5">
    <location>
        <begin position="24"/>
        <end position="35"/>
    </location>
</feature>
<keyword evidence="3" id="KW-0862">Zinc</keyword>
<dbReference type="PROSITE" id="PS50089">
    <property type="entry name" value="ZF_RING_2"/>
    <property type="match status" value="1"/>
</dbReference>
<feature type="compositionally biased region" description="Basic and acidic residues" evidence="5">
    <location>
        <begin position="1324"/>
        <end position="1340"/>
    </location>
</feature>
<dbReference type="PROSITE" id="PS00518">
    <property type="entry name" value="ZF_RING_1"/>
    <property type="match status" value="1"/>
</dbReference>
<feature type="compositionally biased region" description="Basic and acidic residues" evidence="5">
    <location>
        <begin position="1638"/>
        <end position="1663"/>
    </location>
</feature>